<keyword evidence="4" id="KW-0238">DNA-binding</keyword>
<keyword evidence="5" id="KW-0804">Transcription</keyword>
<keyword evidence="3" id="KW-0731">Sigma factor</keyword>
<dbReference type="GO" id="GO:0016987">
    <property type="term" value="F:sigma factor activity"/>
    <property type="evidence" value="ECO:0007669"/>
    <property type="project" value="UniProtKB-KW"/>
</dbReference>
<dbReference type="Gene3D" id="1.10.10.10">
    <property type="entry name" value="Winged helix-like DNA-binding domain superfamily/Winged helix DNA-binding domain"/>
    <property type="match status" value="1"/>
</dbReference>
<dbReference type="InterPro" id="IPR039425">
    <property type="entry name" value="RNA_pol_sigma-70-like"/>
</dbReference>
<evidence type="ECO:0000256" key="4">
    <source>
        <dbReference type="ARBA" id="ARBA00023125"/>
    </source>
</evidence>
<evidence type="ECO:0000256" key="5">
    <source>
        <dbReference type="ARBA" id="ARBA00023163"/>
    </source>
</evidence>
<evidence type="ECO:0000259" key="7">
    <source>
        <dbReference type="Pfam" id="PF04542"/>
    </source>
</evidence>
<evidence type="ECO:0000313" key="9">
    <source>
        <dbReference type="EMBL" id="EHQ88663.1"/>
    </source>
</evidence>
<evidence type="ECO:0000313" key="10">
    <source>
        <dbReference type="Proteomes" id="UP000005104"/>
    </source>
</evidence>
<name>H5Y2H2_9FIRM</name>
<dbReference type="Proteomes" id="UP000005104">
    <property type="component" value="Chromosome"/>
</dbReference>
<dbReference type="eggNOG" id="COG1595">
    <property type="taxonomic scope" value="Bacteria"/>
</dbReference>
<comment type="similarity">
    <text evidence="1">Belongs to the sigma-70 factor family. ECF subfamily.</text>
</comment>
<dbReference type="InterPro" id="IPR036388">
    <property type="entry name" value="WH-like_DNA-bd_sf"/>
</dbReference>
<dbReference type="SUPFAM" id="SSF88946">
    <property type="entry name" value="Sigma2 domain of RNA polymerase sigma factors"/>
    <property type="match status" value="1"/>
</dbReference>
<proteinExistence type="inferred from homology"/>
<protein>
    <submittedName>
        <fullName evidence="9">RNA polymerase sigma factor, sigma-70 family</fullName>
    </submittedName>
</protein>
<accession>H5Y2H2</accession>
<dbReference type="SUPFAM" id="SSF88659">
    <property type="entry name" value="Sigma3 and sigma4 domains of RNA polymerase sigma factors"/>
    <property type="match status" value="1"/>
</dbReference>
<sequence>MSMQDPKVTELYQENYPKVFSFLLNATNDPVLTEDLVQETFIRALNKLDTFRHEASIIVWLNRIGYNLFLDHVRKKNPILIDDFEGQVITEDSSAEEVEQKLMSECIRSKIQLLRENYRTPLYLDINGYSNQEIAEILNCSLDNAKIRLHRAKKKIKEILDDDCNMYYDERNVLCCSQKK</sequence>
<dbReference type="PANTHER" id="PTHR43133">
    <property type="entry name" value="RNA POLYMERASE ECF-TYPE SIGMA FACTO"/>
    <property type="match status" value="1"/>
</dbReference>
<dbReference type="InterPro" id="IPR007627">
    <property type="entry name" value="RNA_pol_sigma70_r2"/>
</dbReference>
<dbReference type="CDD" id="cd06171">
    <property type="entry name" value="Sigma70_r4"/>
    <property type="match status" value="1"/>
</dbReference>
<gene>
    <name evidence="9" type="ORF">DesyoDRAFT_1517</name>
</gene>
<dbReference type="OrthoDB" id="9795666at2"/>
<feature type="domain" description="RNA polymerase sigma-70 region 2" evidence="7">
    <location>
        <begin position="11"/>
        <end position="77"/>
    </location>
</feature>
<keyword evidence="6" id="KW-0175">Coiled coil</keyword>
<dbReference type="InterPro" id="IPR013324">
    <property type="entry name" value="RNA_pol_sigma_r3/r4-like"/>
</dbReference>
<feature type="domain" description="RNA polymerase sigma factor 70 region 4 type 2" evidence="8">
    <location>
        <begin position="105"/>
        <end position="156"/>
    </location>
</feature>
<evidence type="ECO:0000256" key="1">
    <source>
        <dbReference type="ARBA" id="ARBA00010641"/>
    </source>
</evidence>
<evidence type="ECO:0000256" key="6">
    <source>
        <dbReference type="SAM" id="Coils"/>
    </source>
</evidence>
<dbReference type="Pfam" id="PF08281">
    <property type="entry name" value="Sigma70_r4_2"/>
    <property type="match status" value="1"/>
</dbReference>
<dbReference type="InterPro" id="IPR014284">
    <property type="entry name" value="RNA_pol_sigma-70_dom"/>
</dbReference>
<evidence type="ECO:0000259" key="8">
    <source>
        <dbReference type="Pfam" id="PF08281"/>
    </source>
</evidence>
<dbReference type="InterPro" id="IPR013249">
    <property type="entry name" value="RNA_pol_sigma70_r4_t2"/>
</dbReference>
<dbReference type="GO" id="GO:0006352">
    <property type="term" value="P:DNA-templated transcription initiation"/>
    <property type="evidence" value="ECO:0007669"/>
    <property type="project" value="InterPro"/>
</dbReference>
<dbReference type="NCBIfam" id="TIGR02937">
    <property type="entry name" value="sigma70-ECF"/>
    <property type="match status" value="1"/>
</dbReference>
<dbReference type="STRING" id="768710.DesyoDRAFT_1517"/>
<dbReference type="InterPro" id="IPR013325">
    <property type="entry name" value="RNA_pol_sigma_r2"/>
</dbReference>
<feature type="coiled-coil region" evidence="6">
    <location>
        <begin position="135"/>
        <end position="162"/>
    </location>
</feature>
<dbReference type="RefSeq" id="WP_007781339.1">
    <property type="nucleotide sequence ID" value="NZ_CM001441.1"/>
</dbReference>
<keyword evidence="2" id="KW-0805">Transcription regulation</keyword>
<dbReference type="Pfam" id="PF04542">
    <property type="entry name" value="Sigma70_r2"/>
    <property type="match status" value="1"/>
</dbReference>
<dbReference type="AlphaFoldDB" id="H5Y2H2"/>
<dbReference type="Gene3D" id="1.10.1740.10">
    <property type="match status" value="1"/>
</dbReference>
<evidence type="ECO:0000256" key="3">
    <source>
        <dbReference type="ARBA" id="ARBA00023082"/>
    </source>
</evidence>
<dbReference type="GO" id="GO:0003677">
    <property type="term" value="F:DNA binding"/>
    <property type="evidence" value="ECO:0007669"/>
    <property type="project" value="UniProtKB-KW"/>
</dbReference>
<reference evidence="9 10" key="1">
    <citation type="submission" date="2011-11" db="EMBL/GenBank/DDBJ databases">
        <title>The Noncontiguous Finished genome of Desulfosporosinus youngiae DSM 17734.</title>
        <authorList>
            <consortium name="US DOE Joint Genome Institute (JGI-PGF)"/>
            <person name="Lucas S."/>
            <person name="Han J."/>
            <person name="Lapidus A."/>
            <person name="Cheng J.-F."/>
            <person name="Goodwin L."/>
            <person name="Pitluck S."/>
            <person name="Peters L."/>
            <person name="Ovchinnikova G."/>
            <person name="Lu M."/>
            <person name="Land M.L."/>
            <person name="Hauser L."/>
            <person name="Pester M."/>
            <person name="Spring S."/>
            <person name="Ollivier B."/>
            <person name="Rattei T."/>
            <person name="Klenk H.-P."/>
            <person name="Wagner M."/>
            <person name="Loy A."/>
            <person name="Woyke T.J."/>
        </authorList>
    </citation>
    <scope>NUCLEOTIDE SEQUENCE [LARGE SCALE GENOMIC DNA]</scope>
    <source>
        <strain evidence="9 10">DSM 17734</strain>
    </source>
</reference>
<dbReference type="EMBL" id="CM001441">
    <property type="protein sequence ID" value="EHQ88663.1"/>
    <property type="molecule type" value="Genomic_DNA"/>
</dbReference>
<dbReference type="HOGENOM" id="CLU_047691_3_4_9"/>
<organism evidence="9 10">
    <name type="scientific">Desulfosporosinus youngiae DSM 17734</name>
    <dbReference type="NCBI Taxonomy" id="768710"/>
    <lineage>
        <taxon>Bacteria</taxon>
        <taxon>Bacillati</taxon>
        <taxon>Bacillota</taxon>
        <taxon>Clostridia</taxon>
        <taxon>Eubacteriales</taxon>
        <taxon>Desulfitobacteriaceae</taxon>
        <taxon>Desulfosporosinus</taxon>
    </lineage>
</organism>
<evidence type="ECO:0000256" key="2">
    <source>
        <dbReference type="ARBA" id="ARBA00023015"/>
    </source>
</evidence>
<keyword evidence="10" id="KW-1185">Reference proteome</keyword>
<dbReference type="PANTHER" id="PTHR43133:SF8">
    <property type="entry name" value="RNA POLYMERASE SIGMA FACTOR HI_1459-RELATED"/>
    <property type="match status" value="1"/>
</dbReference>